<evidence type="ECO:0000259" key="5">
    <source>
        <dbReference type="Pfam" id="PF00005"/>
    </source>
</evidence>
<evidence type="ECO:0000313" key="6">
    <source>
        <dbReference type="EMBL" id="MBP2382712.1"/>
    </source>
</evidence>
<accession>A0ABS4X2R0</accession>
<gene>
    <name evidence="6" type="ORF">JOF43_002669</name>
</gene>
<evidence type="ECO:0000313" key="7">
    <source>
        <dbReference type="Proteomes" id="UP001519290"/>
    </source>
</evidence>
<dbReference type="InterPro" id="IPR003439">
    <property type="entry name" value="ABC_transporter-like_ATP-bd"/>
</dbReference>
<feature type="region of interest" description="Disordered" evidence="3">
    <location>
        <begin position="1"/>
        <end position="21"/>
    </location>
</feature>
<keyword evidence="4" id="KW-1133">Transmembrane helix</keyword>
<feature type="transmembrane region" description="Helical" evidence="4">
    <location>
        <begin position="109"/>
        <end position="136"/>
    </location>
</feature>
<dbReference type="Proteomes" id="UP001519290">
    <property type="component" value="Unassembled WGS sequence"/>
</dbReference>
<dbReference type="InterPro" id="IPR027417">
    <property type="entry name" value="P-loop_NTPase"/>
</dbReference>
<evidence type="ECO:0000256" key="1">
    <source>
        <dbReference type="ARBA" id="ARBA00005417"/>
    </source>
</evidence>
<dbReference type="Gene3D" id="3.40.50.300">
    <property type="entry name" value="P-loop containing nucleotide triphosphate hydrolases"/>
    <property type="match status" value="1"/>
</dbReference>
<evidence type="ECO:0000256" key="2">
    <source>
        <dbReference type="ARBA" id="ARBA00022448"/>
    </source>
</evidence>
<dbReference type="PANTHER" id="PTHR43335">
    <property type="entry name" value="ABC TRANSPORTER, ATP-BINDING PROTEIN"/>
    <property type="match status" value="1"/>
</dbReference>
<organism evidence="6 7">
    <name type="scientific">Brachybacterium sacelli</name>
    <dbReference type="NCBI Taxonomy" id="173364"/>
    <lineage>
        <taxon>Bacteria</taxon>
        <taxon>Bacillati</taxon>
        <taxon>Actinomycetota</taxon>
        <taxon>Actinomycetes</taxon>
        <taxon>Micrococcales</taxon>
        <taxon>Dermabacteraceae</taxon>
        <taxon>Brachybacterium</taxon>
    </lineage>
</organism>
<dbReference type="Pfam" id="PF00005">
    <property type="entry name" value="ABC_tran"/>
    <property type="match status" value="1"/>
</dbReference>
<protein>
    <submittedName>
        <fullName evidence="6">ABC-type multidrug transport system fused ATPase/permease subunit</fullName>
    </submittedName>
</protein>
<comment type="similarity">
    <text evidence="1">Belongs to the ABC transporter superfamily.</text>
</comment>
<keyword evidence="4" id="KW-0472">Membrane</keyword>
<comment type="caution">
    <text evidence="6">The sequence shown here is derived from an EMBL/GenBank/DDBJ whole genome shotgun (WGS) entry which is preliminary data.</text>
</comment>
<evidence type="ECO:0000256" key="3">
    <source>
        <dbReference type="SAM" id="MobiDB-lite"/>
    </source>
</evidence>
<dbReference type="SUPFAM" id="SSF52540">
    <property type="entry name" value="P-loop containing nucleoside triphosphate hydrolases"/>
    <property type="match status" value="1"/>
</dbReference>
<keyword evidence="4" id="KW-0812">Transmembrane</keyword>
<feature type="transmembrane region" description="Helical" evidence="4">
    <location>
        <begin position="142"/>
        <end position="165"/>
    </location>
</feature>
<dbReference type="EMBL" id="JAGIOD010000001">
    <property type="protein sequence ID" value="MBP2382712.1"/>
    <property type="molecule type" value="Genomic_DNA"/>
</dbReference>
<evidence type="ECO:0000256" key="4">
    <source>
        <dbReference type="SAM" id="Phobius"/>
    </source>
</evidence>
<reference evidence="6 7" key="1">
    <citation type="submission" date="2021-03" db="EMBL/GenBank/DDBJ databases">
        <title>Sequencing the genomes of 1000 actinobacteria strains.</title>
        <authorList>
            <person name="Klenk H.-P."/>
        </authorList>
    </citation>
    <scope>NUCLEOTIDE SEQUENCE [LARGE SCALE GENOMIC DNA]</scope>
    <source>
        <strain evidence="6 7">DSM 14566</strain>
    </source>
</reference>
<sequence>MFIADSAKRARRDDADSPADRVGRCLDASSRGLIPPLIYSRYLSGVWERQWQEVSPQYDKERYLRDLIVRQRSATELAGLGTSERVGEMVAARWRVIDSIMAKAPRPEALGNAASGIVSAALLGGAILAVVVGAQFESPAVAGIYGVMAAMTAAAGAGLNAGLAIENLPLTRGLHEFLAVGRPSRTHPAAGVVQQIRADHLTHRYSGRDRDAITDVSIAARRGEVVALVGVNGAGKTTTVNALLGLVTPQAGEVLLDGATRAELGEAEWLSRFGLLTQ</sequence>
<proteinExistence type="inferred from homology"/>
<feature type="domain" description="ABC transporter" evidence="5">
    <location>
        <begin position="214"/>
        <end position="276"/>
    </location>
</feature>
<keyword evidence="7" id="KW-1185">Reference proteome</keyword>
<name>A0ABS4X2R0_9MICO</name>
<dbReference type="PANTHER" id="PTHR43335:SF4">
    <property type="entry name" value="ABC TRANSPORTER, ATP-BINDING PROTEIN"/>
    <property type="match status" value="1"/>
</dbReference>
<keyword evidence="2" id="KW-0813">Transport</keyword>